<reference evidence="2" key="1">
    <citation type="submission" date="2021-06" db="EMBL/GenBank/DDBJ databases">
        <authorList>
            <person name="Kallberg Y."/>
            <person name="Tangrot J."/>
            <person name="Rosling A."/>
        </authorList>
    </citation>
    <scope>NUCLEOTIDE SEQUENCE</scope>
    <source>
        <strain evidence="2">IN212</strain>
    </source>
</reference>
<proteinExistence type="predicted"/>
<dbReference type="AlphaFoldDB" id="A0A9N9P580"/>
<accession>A0A9N9P580</accession>
<feature type="non-terminal residue" evidence="2">
    <location>
        <position position="1"/>
    </location>
</feature>
<gene>
    <name evidence="2" type="ORF">RFULGI_LOCUS16519</name>
</gene>
<evidence type="ECO:0000313" key="3">
    <source>
        <dbReference type="Proteomes" id="UP000789396"/>
    </source>
</evidence>
<evidence type="ECO:0000256" key="1">
    <source>
        <dbReference type="SAM" id="MobiDB-lite"/>
    </source>
</evidence>
<feature type="non-terminal residue" evidence="2">
    <location>
        <position position="83"/>
    </location>
</feature>
<sequence>VTKNSNFVGDEIERRGSMDSNFGVYGKKSPRGLSVEAREMYYMSQVELPLTTEKKEMFYQVKTSSSPTLTEGGELDYQISGEL</sequence>
<feature type="region of interest" description="Disordered" evidence="1">
    <location>
        <begin position="64"/>
        <end position="83"/>
    </location>
</feature>
<name>A0A9N9P580_9GLOM</name>
<evidence type="ECO:0000313" key="2">
    <source>
        <dbReference type="EMBL" id="CAG8788589.1"/>
    </source>
</evidence>
<dbReference type="EMBL" id="CAJVPZ010058985">
    <property type="protein sequence ID" value="CAG8788589.1"/>
    <property type="molecule type" value="Genomic_DNA"/>
</dbReference>
<organism evidence="2 3">
    <name type="scientific">Racocetra fulgida</name>
    <dbReference type="NCBI Taxonomy" id="60492"/>
    <lineage>
        <taxon>Eukaryota</taxon>
        <taxon>Fungi</taxon>
        <taxon>Fungi incertae sedis</taxon>
        <taxon>Mucoromycota</taxon>
        <taxon>Glomeromycotina</taxon>
        <taxon>Glomeromycetes</taxon>
        <taxon>Diversisporales</taxon>
        <taxon>Gigasporaceae</taxon>
        <taxon>Racocetra</taxon>
    </lineage>
</organism>
<dbReference type="Proteomes" id="UP000789396">
    <property type="component" value="Unassembled WGS sequence"/>
</dbReference>
<protein>
    <submittedName>
        <fullName evidence="2">8683_t:CDS:1</fullName>
    </submittedName>
</protein>
<keyword evidence="3" id="KW-1185">Reference proteome</keyword>
<comment type="caution">
    <text evidence="2">The sequence shown here is derived from an EMBL/GenBank/DDBJ whole genome shotgun (WGS) entry which is preliminary data.</text>
</comment>